<reference evidence="19 20" key="1">
    <citation type="submission" date="2020-08" db="EMBL/GenBank/DDBJ databases">
        <title>Genomic Encyclopedia of Type Strains, Phase III (KMG-III): the genomes of soil and plant-associated and newly described type strains.</title>
        <authorList>
            <person name="Whitman W."/>
        </authorList>
    </citation>
    <scope>NUCLEOTIDE SEQUENCE [LARGE SCALE GENOMIC DNA]</scope>
    <source>
        <strain evidence="19 20">CECT 8803</strain>
    </source>
</reference>
<dbReference type="GO" id="GO:0003677">
    <property type="term" value="F:DNA binding"/>
    <property type="evidence" value="ECO:0007669"/>
    <property type="project" value="UniProtKB-KW"/>
</dbReference>
<dbReference type="SUPFAM" id="SSF52540">
    <property type="entry name" value="P-loop containing nucleoside triphosphate hydrolases"/>
    <property type="match status" value="1"/>
</dbReference>
<protein>
    <recommendedName>
        <fullName evidence="12">DNA 3'-5' helicase</fullName>
        <ecNumber evidence="12">5.6.2.4</ecNumber>
    </recommendedName>
    <alternativeName>
        <fullName evidence="13">DNA 3'-5' helicase II</fullName>
    </alternativeName>
</protein>
<dbReference type="PROSITE" id="PS51198">
    <property type="entry name" value="UVRD_HELICASE_ATP_BIND"/>
    <property type="match status" value="1"/>
</dbReference>
<keyword evidence="4 15" id="KW-0378">Hydrolase</keyword>
<feature type="compositionally biased region" description="Polar residues" evidence="16">
    <location>
        <begin position="955"/>
        <end position="971"/>
    </location>
</feature>
<dbReference type="GO" id="GO:0033202">
    <property type="term" value="C:DNA helicase complex"/>
    <property type="evidence" value="ECO:0007669"/>
    <property type="project" value="TreeGrafter"/>
</dbReference>
<dbReference type="AlphaFoldDB" id="A0A839SQ97"/>
<evidence type="ECO:0000259" key="17">
    <source>
        <dbReference type="PROSITE" id="PS51198"/>
    </source>
</evidence>
<evidence type="ECO:0000256" key="3">
    <source>
        <dbReference type="ARBA" id="ARBA00022763"/>
    </source>
</evidence>
<comment type="caution">
    <text evidence="19">The sequence shown here is derived from an EMBL/GenBank/DDBJ whole genome shotgun (WGS) entry which is preliminary data.</text>
</comment>
<feature type="domain" description="UvrD-like helicase C-terminal" evidence="18">
    <location>
        <begin position="540"/>
        <end position="820"/>
    </location>
</feature>
<keyword evidence="9" id="KW-0234">DNA repair</keyword>
<evidence type="ECO:0000256" key="6">
    <source>
        <dbReference type="ARBA" id="ARBA00022839"/>
    </source>
</evidence>
<sequence length="1185" mass="130556">MSQSLQGATKAAYDKTSANQKVGADPSLSVWVGASAGSGKTQVLSDRVLRLLLAGSSPTRLLCLTFTKAAAAEMEKRIAGRLSSWTAASLGDLELSLEKLLGRFPHPEETTRARSLFAQMLDAPGGLKIQTIHSFCQSILSRFPLEAGITPNFEALDERSAQELLARAREEVLEAVYRAAPASEPWAFDLHQALHYLAGGLGEEDFAKLLSGVTSHKDRLRLMVEGFGGLEHAVVEIYRRLDLTPDLTQEALVAEAGAEGNFNRAGLTRLAEAYGSGTPSEQTRGAALADWLAGGHLDPQSFAGYCALFLTKDGEPRKSLLTKALHEAHPELLEVAQTEAARLIAVRQRAAALGEAVQTAALLRLGWHMTEAYQRAKRAAVALDYDDMILLVRDLLDRPGVSSWVHYKLDGGIDHVLVDEAQDTSPPQWQVIEGLIEEFFTGMGASEDRSSGELPPRSLFVVGDPKQSIFGFQGAAPRLFSEKNRTYEQRAREAERPFASLTLDMSFRSTQPILDAVDAVFDRDGMEQGVSFDETWRPHKAYRAGQAGSVELWPPVEPEEETPLDPWAPPLVPQERRLPRTRLAELIAAKIHYWTRDPAGKSDPACRLAARDRRLRPGDFMVLVQRRNAFVSELVRALKSRDVPVAGVDRMRLMEQLPIMDLVAFGNFLLLPEDDLTLATVLKGPLVNFDEQQLAELCWARKGSLWRALAARKDDDPAFAVAFEFLSEQLGKVDHLDPYELYQGLLSANQGRRQILARLGPEANDPLDEFLALALEYSRQHAPSLQGLLHWLNADGREIKRDLEQSQGVVRIMTVHAAKGLQAPVVFLPDTFGSDKHDRSLLWLEGATKGGNEPPLCLLPGASKQRSALSAALLAEKETESLEERRRLLYVAMTRAEDRLIVCGYKGKQNNRREPWYDLVKAGLEAMDPPAVQQEFDFSEFLGENGWRGPGLVISSDQQGAPKTDAGTTVRSRPVALPDWALRKPQKESSPSRPLAPSRPSEIEPAVISPLGTDETSRFKRGLLVHRLLQTLPDLPEEQRRVRGLAFLQQPLHGLSTEDAEALLAETLAVIAAPAFAAVFGPGSRAEVPVTGCIEKSDGTHDVISARIDRLVVTDSEVLIIDYKSNRPAAKTEADVPGVYLHQMASYRALLLKIYPSKDVRCALLWTEGPRLMQLTQARLLEHAP</sequence>
<keyword evidence="7 15" id="KW-0067">ATP-binding</keyword>
<evidence type="ECO:0000256" key="2">
    <source>
        <dbReference type="ARBA" id="ARBA00022741"/>
    </source>
</evidence>
<keyword evidence="2 15" id="KW-0547">Nucleotide-binding</keyword>
<evidence type="ECO:0000256" key="12">
    <source>
        <dbReference type="ARBA" id="ARBA00034808"/>
    </source>
</evidence>
<dbReference type="Gene3D" id="3.90.320.10">
    <property type="match status" value="1"/>
</dbReference>
<evidence type="ECO:0000256" key="4">
    <source>
        <dbReference type="ARBA" id="ARBA00022801"/>
    </source>
</evidence>
<evidence type="ECO:0000256" key="15">
    <source>
        <dbReference type="PROSITE-ProRule" id="PRU00560"/>
    </source>
</evidence>
<dbReference type="GO" id="GO:0005524">
    <property type="term" value="F:ATP binding"/>
    <property type="evidence" value="ECO:0007669"/>
    <property type="project" value="UniProtKB-UniRule"/>
</dbReference>
<dbReference type="InterPro" id="IPR014017">
    <property type="entry name" value="DNA_helicase_UvrD-like_C"/>
</dbReference>
<dbReference type="InterPro" id="IPR014151">
    <property type="entry name" value="DNA_helicase_AddA"/>
</dbReference>
<keyword evidence="3" id="KW-0227">DNA damage</keyword>
<evidence type="ECO:0000256" key="16">
    <source>
        <dbReference type="SAM" id="MobiDB-lite"/>
    </source>
</evidence>
<evidence type="ECO:0000256" key="13">
    <source>
        <dbReference type="ARBA" id="ARBA00034923"/>
    </source>
</evidence>
<dbReference type="PANTHER" id="PTHR11070:SF2">
    <property type="entry name" value="ATP-DEPENDENT DNA HELICASE SRS2"/>
    <property type="match status" value="1"/>
</dbReference>
<keyword evidence="10" id="KW-0413">Isomerase</keyword>
<dbReference type="InterPro" id="IPR011604">
    <property type="entry name" value="PDDEXK-like_dom_sf"/>
</dbReference>
<dbReference type="EC" id="5.6.2.4" evidence="12"/>
<organism evidence="19 20">
    <name type="scientific">Limibacillus halophilus</name>
    <dbReference type="NCBI Taxonomy" id="1579333"/>
    <lineage>
        <taxon>Bacteria</taxon>
        <taxon>Pseudomonadati</taxon>
        <taxon>Pseudomonadota</taxon>
        <taxon>Alphaproteobacteria</taxon>
        <taxon>Rhodospirillales</taxon>
        <taxon>Rhodovibrionaceae</taxon>
        <taxon>Limibacillus</taxon>
    </lineage>
</organism>
<evidence type="ECO:0000256" key="9">
    <source>
        <dbReference type="ARBA" id="ARBA00023204"/>
    </source>
</evidence>
<keyword evidence="5 15" id="KW-0347">Helicase</keyword>
<dbReference type="EMBL" id="JACHXA010000001">
    <property type="protein sequence ID" value="MBB3064014.1"/>
    <property type="molecule type" value="Genomic_DNA"/>
</dbReference>
<evidence type="ECO:0000259" key="18">
    <source>
        <dbReference type="PROSITE" id="PS51217"/>
    </source>
</evidence>
<dbReference type="InterPro" id="IPR038726">
    <property type="entry name" value="PDDEXK_AddAB-type"/>
</dbReference>
<feature type="domain" description="UvrD-like helicase ATP-binding" evidence="17">
    <location>
        <begin position="13"/>
        <end position="510"/>
    </location>
</feature>
<dbReference type="Pfam" id="PF00580">
    <property type="entry name" value="UvrD-helicase"/>
    <property type="match status" value="1"/>
</dbReference>
<dbReference type="PANTHER" id="PTHR11070">
    <property type="entry name" value="UVRD / RECB / PCRA DNA HELICASE FAMILY MEMBER"/>
    <property type="match status" value="1"/>
</dbReference>
<comment type="catalytic activity">
    <reaction evidence="11">
        <text>Couples ATP hydrolysis with the unwinding of duplex DNA by translocating in the 3'-5' direction.</text>
        <dbReference type="EC" id="5.6.2.4"/>
    </reaction>
</comment>
<keyword evidence="20" id="KW-1185">Reference proteome</keyword>
<dbReference type="InterPro" id="IPR000212">
    <property type="entry name" value="DNA_helicase_UvrD/REP"/>
</dbReference>
<dbReference type="GO" id="GO:0043138">
    <property type="term" value="F:3'-5' DNA helicase activity"/>
    <property type="evidence" value="ECO:0007669"/>
    <property type="project" value="UniProtKB-EC"/>
</dbReference>
<evidence type="ECO:0000256" key="8">
    <source>
        <dbReference type="ARBA" id="ARBA00023125"/>
    </source>
</evidence>
<evidence type="ECO:0000313" key="20">
    <source>
        <dbReference type="Proteomes" id="UP000581135"/>
    </source>
</evidence>
<dbReference type="GO" id="GO:0004527">
    <property type="term" value="F:exonuclease activity"/>
    <property type="evidence" value="ECO:0007669"/>
    <property type="project" value="UniProtKB-KW"/>
</dbReference>
<dbReference type="Proteomes" id="UP000581135">
    <property type="component" value="Unassembled WGS sequence"/>
</dbReference>
<evidence type="ECO:0000256" key="10">
    <source>
        <dbReference type="ARBA" id="ARBA00023235"/>
    </source>
</evidence>
<dbReference type="Gene3D" id="3.40.50.300">
    <property type="entry name" value="P-loop containing nucleotide triphosphate hydrolases"/>
    <property type="match status" value="4"/>
</dbReference>
<dbReference type="NCBIfam" id="TIGR02784">
    <property type="entry name" value="addA_alphas"/>
    <property type="match status" value="1"/>
</dbReference>
<accession>A0A839SQ97</accession>
<dbReference type="Pfam" id="PF12705">
    <property type="entry name" value="PDDEXK_1"/>
    <property type="match status" value="1"/>
</dbReference>
<feature type="binding site" evidence="15">
    <location>
        <begin position="34"/>
        <end position="41"/>
    </location>
    <ligand>
        <name>ATP</name>
        <dbReference type="ChEBI" id="CHEBI:30616"/>
    </ligand>
</feature>
<evidence type="ECO:0000256" key="14">
    <source>
        <dbReference type="ARBA" id="ARBA00048988"/>
    </source>
</evidence>
<proteinExistence type="predicted"/>
<evidence type="ECO:0000256" key="7">
    <source>
        <dbReference type="ARBA" id="ARBA00022840"/>
    </source>
</evidence>
<keyword evidence="1" id="KW-0540">Nuclease</keyword>
<dbReference type="InterPro" id="IPR027417">
    <property type="entry name" value="P-loop_NTPase"/>
</dbReference>
<dbReference type="GO" id="GO:0000725">
    <property type="term" value="P:recombinational repair"/>
    <property type="evidence" value="ECO:0007669"/>
    <property type="project" value="TreeGrafter"/>
</dbReference>
<evidence type="ECO:0000256" key="1">
    <source>
        <dbReference type="ARBA" id="ARBA00022722"/>
    </source>
</evidence>
<keyword evidence="6" id="KW-0269">Exonuclease</keyword>
<evidence type="ECO:0000313" key="19">
    <source>
        <dbReference type="EMBL" id="MBB3064014.1"/>
    </source>
</evidence>
<comment type="catalytic activity">
    <reaction evidence="14">
        <text>ATP + H2O = ADP + phosphate + H(+)</text>
        <dbReference type="Rhea" id="RHEA:13065"/>
        <dbReference type="ChEBI" id="CHEBI:15377"/>
        <dbReference type="ChEBI" id="CHEBI:15378"/>
        <dbReference type="ChEBI" id="CHEBI:30616"/>
        <dbReference type="ChEBI" id="CHEBI:43474"/>
        <dbReference type="ChEBI" id="CHEBI:456216"/>
        <dbReference type="EC" id="5.6.2.4"/>
    </reaction>
</comment>
<dbReference type="GO" id="GO:0005829">
    <property type="term" value="C:cytosol"/>
    <property type="evidence" value="ECO:0007669"/>
    <property type="project" value="TreeGrafter"/>
</dbReference>
<feature type="compositionally biased region" description="Low complexity" evidence="16">
    <location>
        <begin position="989"/>
        <end position="1000"/>
    </location>
</feature>
<gene>
    <name evidence="19" type="ORF">FHR98_000279</name>
</gene>
<feature type="region of interest" description="Disordered" evidence="16">
    <location>
        <begin position="952"/>
        <end position="1009"/>
    </location>
</feature>
<evidence type="ECO:0000256" key="11">
    <source>
        <dbReference type="ARBA" id="ARBA00034617"/>
    </source>
</evidence>
<keyword evidence="8" id="KW-0238">DNA-binding</keyword>
<dbReference type="InterPro" id="IPR014016">
    <property type="entry name" value="UvrD-like_ATP-bd"/>
</dbReference>
<dbReference type="PROSITE" id="PS51217">
    <property type="entry name" value="UVRD_HELICASE_CTER"/>
    <property type="match status" value="1"/>
</dbReference>
<dbReference type="RefSeq" id="WP_183414834.1">
    <property type="nucleotide sequence ID" value="NZ_JACHXA010000001.1"/>
</dbReference>
<evidence type="ECO:0000256" key="5">
    <source>
        <dbReference type="ARBA" id="ARBA00022806"/>
    </source>
</evidence>
<dbReference type="Pfam" id="PF13361">
    <property type="entry name" value="UvrD_C"/>
    <property type="match status" value="1"/>
</dbReference>
<name>A0A839SQ97_9PROT</name>